<dbReference type="Gene3D" id="3.40.250.10">
    <property type="entry name" value="Rhodanese-like domain"/>
    <property type="match status" value="1"/>
</dbReference>
<accession>Q2RRE5</accession>
<dbReference type="Proteomes" id="UP000001929">
    <property type="component" value="Chromosome"/>
</dbReference>
<evidence type="ECO:0000313" key="3">
    <source>
        <dbReference type="EMBL" id="ABC23300.1"/>
    </source>
</evidence>
<evidence type="ECO:0000256" key="1">
    <source>
        <dbReference type="SAM" id="MobiDB-lite"/>
    </source>
</evidence>
<evidence type="ECO:0000313" key="4">
    <source>
        <dbReference type="Proteomes" id="UP000001929"/>
    </source>
</evidence>
<dbReference type="eggNOG" id="COG0607">
    <property type="taxonomic scope" value="Bacteria"/>
</dbReference>
<dbReference type="SMART" id="SM00450">
    <property type="entry name" value="RHOD"/>
    <property type="match status" value="1"/>
</dbReference>
<name>Q2RRE5_RHORT</name>
<protein>
    <submittedName>
        <fullName evidence="3">Rhodanese-like</fullName>
    </submittedName>
</protein>
<feature type="domain" description="Rhodanese" evidence="2">
    <location>
        <begin position="96"/>
        <end position="185"/>
    </location>
</feature>
<dbReference type="PANTHER" id="PTHR43031:SF1">
    <property type="entry name" value="PYRIDINE NUCLEOTIDE-DISULPHIDE OXIDOREDUCTASE"/>
    <property type="match status" value="1"/>
</dbReference>
<dbReference type="Pfam" id="PF00581">
    <property type="entry name" value="Rhodanese"/>
    <property type="match status" value="1"/>
</dbReference>
<dbReference type="InterPro" id="IPR001763">
    <property type="entry name" value="Rhodanese-like_dom"/>
</dbReference>
<gene>
    <name evidence="3" type="ordered locus">Rru_A2500</name>
</gene>
<reference evidence="3 4" key="1">
    <citation type="journal article" date="2011" name="Stand. Genomic Sci.">
        <title>Complete genome sequence of Rhodospirillum rubrum type strain (S1).</title>
        <authorList>
            <person name="Munk A.C."/>
            <person name="Copeland A."/>
            <person name="Lucas S."/>
            <person name="Lapidus A."/>
            <person name="Del Rio T.G."/>
            <person name="Barry K."/>
            <person name="Detter J.C."/>
            <person name="Hammon N."/>
            <person name="Israni S."/>
            <person name="Pitluck S."/>
            <person name="Brettin T."/>
            <person name="Bruce D."/>
            <person name="Han C."/>
            <person name="Tapia R."/>
            <person name="Gilna P."/>
            <person name="Schmutz J."/>
            <person name="Larimer F."/>
            <person name="Land M."/>
            <person name="Kyrpides N.C."/>
            <person name="Mavromatis K."/>
            <person name="Richardson P."/>
            <person name="Rohde M."/>
            <person name="Goker M."/>
            <person name="Klenk H.P."/>
            <person name="Zhang Y."/>
            <person name="Roberts G.P."/>
            <person name="Reslewic S."/>
            <person name="Schwartz D.C."/>
        </authorList>
    </citation>
    <scope>NUCLEOTIDE SEQUENCE [LARGE SCALE GENOMIC DNA]</scope>
    <source>
        <strain evidence="4">ATCC 11170 / ATH 1.1.1 / DSM 467 / LMG 4362 / NCIMB 8255 / S1</strain>
    </source>
</reference>
<evidence type="ECO:0000259" key="2">
    <source>
        <dbReference type="PROSITE" id="PS50206"/>
    </source>
</evidence>
<dbReference type="PANTHER" id="PTHR43031">
    <property type="entry name" value="FAD-DEPENDENT OXIDOREDUCTASE"/>
    <property type="match status" value="1"/>
</dbReference>
<dbReference type="InterPro" id="IPR036873">
    <property type="entry name" value="Rhodanese-like_dom_sf"/>
</dbReference>
<feature type="region of interest" description="Disordered" evidence="1">
    <location>
        <begin position="52"/>
        <end position="74"/>
    </location>
</feature>
<sequence>MRLSILRARSTGSGQASPRASRTRGARSAAAGGSWVVIFLPLHCGTRSLTMPRRARNAQTASSCSLERPNEWKEPPPVSGFEVTIVDAESVIAWVKAGKVTVFDVREPEEFAAAHIEGAIPNPLSRFDASLIPTDSPVPVVLHCRSGVRCGHAADRLRASGFQGKINRMAGGIIAWQAAGGPVVSG</sequence>
<dbReference type="PROSITE" id="PS50206">
    <property type="entry name" value="RHODANESE_3"/>
    <property type="match status" value="1"/>
</dbReference>
<dbReference type="HOGENOM" id="CLU_1453365_0_0_5"/>
<keyword evidence="4" id="KW-1185">Reference proteome</keyword>
<dbReference type="SUPFAM" id="SSF52821">
    <property type="entry name" value="Rhodanese/Cell cycle control phosphatase"/>
    <property type="match status" value="1"/>
</dbReference>
<proteinExistence type="predicted"/>
<dbReference type="CDD" id="cd00158">
    <property type="entry name" value="RHOD"/>
    <property type="match status" value="1"/>
</dbReference>
<dbReference type="KEGG" id="rru:Rru_A2500"/>
<dbReference type="InterPro" id="IPR050229">
    <property type="entry name" value="GlpE_sulfurtransferase"/>
</dbReference>
<organism evidence="3 4">
    <name type="scientific">Rhodospirillum rubrum (strain ATCC 11170 / ATH 1.1.1 / DSM 467 / LMG 4362 / NCIMB 8255 / S1)</name>
    <dbReference type="NCBI Taxonomy" id="269796"/>
    <lineage>
        <taxon>Bacteria</taxon>
        <taxon>Pseudomonadati</taxon>
        <taxon>Pseudomonadota</taxon>
        <taxon>Alphaproteobacteria</taxon>
        <taxon>Rhodospirillales</taxon>
        <taxon>Rhodospirillaceae</taxon>
        <taxon>Rhodospirillum</taxon>
    </lineage>
</organism>
<dbReference type="AlphaFoldDB" id="Q2RRE5"/>
<feature type="region of interest" description="Disordered" evidence="1">
    <location>
        <begin position="1"/>
        <end position="27"/>
    </location>
</feature>
<dbReference type="STRING" id="269796.Rru_A2500"/>
<dbReference type="EMBL" id="CP000230">
    <property type="protein sequence ID" value="ABC23300.1"/>
    <property type="molecule type" value="Genomic_DNA"/>
</dbReference>
<dbReference type="PATRIC" id="fig|269796.9.peg.2605"/>
<dbReference type="EnsemblBacteria" id="ABC23300">
    <property type="protein sequence ID" value="ABC23300"/>
    <property type="gene ID" value="Rru_A2500"/>
</dbReference>